<dbReference type="Proteomes" id="UP000179360">
    <property type="component" value="Unassembled WGS sequence"/>
</dbReference>
<dbReference type="InterPro" id="IPR005358">
    <property type="entry name" value="Puta_zinc/iron-chelating_dom"/>
</dbReference>
<gene>
    <name evidence="1" type="ORF">A2637_06215</name>
</gene>
<evidence type="ECO:0000313" key="2">
    <source>
        <dbReference type="Proteomes" id="UP000179360"/>
    </source>
</evidence>
<dbReference type="PANTHER" id="PTHR35866">
    <property type="entry name" value="PUTATIVE-RELATED"/>
    <property type="match status" value="1"/>
</dbReference>
<reference evidence="1 2" key="1">
    <citation type="journal article" date="2016" name="Nat. Commun.">
        <title>Thousands of microbial genomes shed light on interconnected biogeochemical processes in an aquifer system.</title>
        <authorList>
            <person name="Anantharaman K."/>
            <person name="Brown C.T."/>
            <person name="Hug L.A."/>
            <person name="Sharon I."/>
            <person name="Castelle C.J."/>
            <person name="Probst A.J."/>
            <person name="Thomas B.C."/>
            <person name="Singh A."/>
            <person name="Wilkins M.J."/>
            <person name="Karaoz U."/>
            <person name="Brodie E.L."/>
            <person name="Williams K.H."/>
            <person name="Hubbard S.S."/>
            <person name="Banfield J.F."/>
        </authorList>
    </citation>
    <scope>NUCLEOTIDE SEQUENCE [LARGE SCALE GENOMIC DNA]</scope>
</reference>
<evidence type="ECO:0008006" key="3">
    <source>
        <dbReference type="Google" id="ProtNLM"/>
    </source>
</evidence>
<organism evidence="1 2">
    <name type="scientific">Candidatus Muproteobacteria bacterium RIFCSPHIGHO2_01_FULL_65_16</name>
    <dbReference type="NCBI Taxonomy" id="1817764"/>
    <lineage>
        <taxon>Bacteria</taxon>
        <taxon>Pseudomonadati</taxon>
        <taxon>Pseudomonadota</taxon>
        <taxon>Candidatus Muproteobacteria</taxon>
    </lineage>
</organism>
<dbReference type="AlphaFoldDB" id="A0A1F6TRC7"/>
<protein>
    <recommendedName>
        <fullName evidence="3">Fe-S oxidoreductase</fullName>
    </recommendedName>
</protein>
<comment type="caution">
    <text evidence="1">The sequence shown here is derived from an EMBL/GenBank/DDBJ whole genome shotgun (WGS) entry which is preliminary data.</text>
</comment>
<dbReference type="PANTHER" id="PTHR35866:SF1">
    <property type="entry name" value="YKGJ FAMILY CYSTEINE CLUSTER PROTEIN"/>
    <property type="match status" value="1"/>
</dbReference>
<dbReference type="Pfam" id="PF03692">
    <property type="entry name" value="CxxCxxCC"/>
    <property type="match status" value="1"/>
</dbReference>
<name>A0A1F6TRC7_9PROT</name>
<sequence length="137" mass="16404">MRVKHMRRPSLRFECTGCGKCCTGPGDYYIEVSPAEQERIRRFLDISRRWLMKRYVFRYDAGIESLRMGRGGRCVFLGPDHRCRIYRVRPRQCRTYPFWPELADRLVWRREARRCEGIGRGPDAPVAILARLPERRR</sequence>
<proteinExistence type="predicted"/>
<dbReference type="STRING" id="1817764.A2637_06215"/>
<accession>A0A1F6TRC7</accession>
<evidence type="ECO:0000313" key="1">
    <source>
        <dbReference type="EMBL" id="OGI47691.1"/>
    </source>
</evidence>
<dbReference type="EMBL" id="MFSY01000012">
    <property type="protein sequence ID" value="OGI47691.1"/>
    <property type="molecule type" value="Genomic_DNA"/>
</dbReference>